<evidence type="ECO:0000256" key="2">
    <source>
        <dbReference type="ARBA" id="ARBA00022630"/>
    </source>
</evidence>
<dbReference type="InterPro" id="IPR023922">
    <property type="entry name" value="S04_starv_induced_SfnB"/>
</dbReference>
<dbReference type="InterPro" id="IPR006091">
    <property type="entry name" value="Acyl-CoA_Oxase/DH_mid-dom"/>
</dbReference>
<evidence type="ECO:0000256" key="8">
    <source>
        <dbReference type="ARBA" id="ARBA00034317"/>
    </source>
</evidence>
<evidence type="ECO:0000256" key="6">
    <source>
        <dbReference type="ARBA" id="ARBA00023033"/>
    </source>
</evidence>
<dbReference type="NCBIfam" id="TIGR04022">
    <property type="entry name" value="sulfur_SfnB"/>
    <property type="match status" value="1"/>
</dbReference>
<comment type="similarity">
    <text evidence="8">Belongs to the DszC flavin monooxygenase family.</text>
</comment>
<dbReference type="EMBL" id="FOAJ01000016">
    <property type="protein sequence ID" value="SEL86742.1"/>
    <property type="molecule type" value="Genomic_DNA"/>
</dbReference>
<gene>
    <name evidence="17" type="ORF">SAMN05192542_11623</name>
</gene>
<accession>A0A1H7TPF2</accession>
<dbReference type="EC" id="1.14.14.21" evidence="9"/>
<dbReference type="GO" id="GO:0006552">
    <property type="term" value="P:L-leucine catabolic process"/>
    <property type="evidence" value="ECO:0007669"/>
    <property type="project" value="TreeGrafter"/>
</dbReference>
<comment type="pathway">
    <text evidence="7">Sulfur metabolism; dibenzothiophene degradation.</text>
</comment>
<dbReference type="Pfam" id="PF08028">
    <property type="entry name" value="Acyl-CoA_dh_2"/>
    <property type="match status" value="1"/>
</dbReference>
<dbReference type="Gene3D" id="1.20.140.10">
    <property type="entry name" value="Butyryl-CoA Dehydrogenase, subunit A, domain 3"/>
    <property type="match status" value="1"/>
</dbReference>
<evidence type="ECO:0000313" key="18">
    <source>
        <dbReference type="Proteomes" id="UP000199120"/>
    </source>
</evidence>
<dbReference type="PIRSF" id="PIRSF016578">
    <property type="entry name" value="HsaA"/>
    <property type="match status" value="1"/>
</dbReference>
<keyword evidence="6" id="KW-0503">Monooxygenase</keyword>
<dbReference type="STRING" id="416943.SAMN05445871_4789"/>
<evidence type="ECO:0000259" key="16">
    <source>
        <dbReference type="Pfam" id="PF08028"/>
    </source>
</evidence>
<dbReference type="SUPFAM" id="SSF56645">
    <property type="entry name" value="Acyl-CoA dehydrogenase NM domain-like"/>
    <property type="match status" value="1"/>
</dbReference>
<comment type="catalytic activity">
    <reaction evidence="13">
        <text>dibenzothiophene + 2 FMNH2 + 2 O2 = dibenzothiophene 5,5-dioxide + 2 FMN + 2 H2O + 2 H(+)</text>
        <dbReference type="Rhea" id="RHEA:49072"/>
        <dbReference type="ChEBI" id="CHEBI:15377"/>
        <dbReference type="ChEBI" id="CHEBI:15378"/>
        <dbReference type="ChEBI" id="CHEBI:15379"/>
        <dbReference type="ChEBI" id="CHEBI:23681"/>
        <dbReference type="ChEBI" id="CHEBI:57618"/>
        <dbReference type="ChEBI" id="CHEBI:58210"/>
        <dbReference type="ChEBI" id="CHEBI:90356"/>
        <dbReference type="EC" id="1.14.14.21"/>
    </reaction>
</comment>
<sequence>MATEATENIELVPETEARKSVPIIGSDAHALTVAREVAARLKEHAALRDRERKLPHDEIELFSSSGLWGITVPKEYGGAEVSNVTLAEVIAIVSEADPLIGQIPQNHYCLIEDIRLEGTEEQKRFFFDLVLKGTRYGNAFSEAGGKNVLDIQTRIRRDGDGFVLNGRKFYSTGTLFAHWIPVLALDEQDEAVLAFVKQGTPGLAVIDDWSGFGQRTTASGTVVAQNVRVGPFEIFHTQRSYDRPTFAGPFAQITTAAIDLGIARAALHDTIEFVQQHARPWIDSGVERAAQDPLTIAQIGDLAYRIHAAEALLERSGRFVDVAKREPTEESVAHAAIAVGEAKIATTEVALLAASKLFELGGSKSTLAKYNFDRHWRNARVHTLHDPVRWKYHAIGNYYLNGVKPARHSWN</sequence>
<keyword evidence="2" id="KW-0285">Flavoprotein</keyword>
<dbReference type="RefSeq" id="WP_090549687.1">
    <property type="nucleotide sequence ID" value="NZ_FNSR01000002.1"/>
</dbReference>
<evidence type="ECO:0000313" key="17">
    <source>
        <dbReference type="EMBL" id="SEL86742.1"/>
    </source>
</evidence>
<evidence type="ECO:0000259" key="15">
    <source>
        <dbReference type="Pfam" id="PF02771"/>
    </source>
</evidence>
<feature type="domain" description="Acyl-CoA dehydrogenase C-terminal" evidence="16">
    <location>
        <begin position="254"/>
        <end position="386"/>
    </location>
</feature>
<protein>
    <recommendedName>
        <fullName evidence="10">Dibenzothiophene monooxygenase</fullName>
        <ecNumber evidence="9">1.14.14.21</ecNumber>
    </recommendedName>
</protein>
<dbReference type="GO" id="GO:0008470">
    <property type="term" value="F:3-methylbutanoyl-CoA dehydrogenase activity"/>
    <property type="evidence" value="ECO:0007669"/>
    <property type="project" value="TreeGrafter"/>
</dbReference>
<evidence type="ECO:0000256" key="1">
    <source>
        <dbReference type="ARBA" id="ARBA00004496"/>
    </source>
</evidence>
<name>A0A1H7TPF2_9BURK</name>
<evidence type="ECO:0000256" key="10">
    <source>
        <dbReference type="ARBA" id="ARBA00034345"/>
    </source>
</evidence>
<dbReference type="Gene3D" id="2.40.110.10">
    <property type="entry name" value="Butyryl-CoA Dehydrogenase, subunit A, domain 2"/>
    <property type="match status" value="1"/>
</dbReference>
<evidence type="ECO:0000256" key="4">
    <source>
        <dbReference type="ARBA" id="ARBA00022741"/>
    </source>
</evidence>
<dbReference type="CDD" id="cd01163">
    <property type="entry name" value="DszC"/>
    <property type="match status" value="1"/>
</dbReference>
<dbReference type="GO" id="GO:0004497">
    <property type="term" value="F:monooxygenase activity"/>
    <property type="evidence" value="ECO:0007669"/>
    <property type="project" value="UniProtKB-KW"/>
</dbReference>
<keyword evidence="4" id="KW-0547">Nucleotide-binding</keyword>
<dbReference type="InterPro" id="IPR036250">
    <property type="entry name" value="AcylCo_DH-like_C"/>
</dbReference>
<dbReference type="InterPro" id="IPR013786">
    <property type="entry name" value="AcylCoA_DH/ox_N"/>
</dbReference>
<proteinExistence type="inferred from homology"/>
<dbReference type="Gene3D" id="1.10.540.10">
    <property type="entry name" value="Acyl-CoA dehydrogenase/oxidase, N-terminal domain"/>
    <property type="match status" value="1"/>
</dbReference>
<keyword evidence="3" id="KW-0288">FMN</keyword>
<dbReference type="InterPro" id="IPR009100">
    <property type="entry name" value="AcylCoA_DH/oxidase_NM_dom_sf"/>
</dbReference>
<feature type="domain" description="Acyl-CoA oxidase/dehydrogenase middle" evidence="14">
    <location>
        <begin position="143"/>
        <end position="227"/>
    </location>
</feature>
<dbReference type="InterPro" id="IPR037069">
    <property type="entry name" value="AcylCoA_DH/ox_N_sf"/>
</dbReference>
<evidence type="ECO:0000256" key="12">
    <source>
        <dbReference type="ARBA" id="ARBA00048445"/>
    </source>
</evidence>
<keyword evidence="5" id="KW-0560">Oxidoreductase</keyword>
<dbReference type="Proteomes" id="UP000199120">
    <property type="component" value="Unassembled WGS sequence"/>
</dbReference>
<reference evidence="18" key="1">
    <citation type="submission" date="2016-10" db="EMBL/GenBank/DDBJ databases">
        <authorList>
            <person name="Varghese N."/>
            <person name="Submissions S."/>
        </authorList>
    </citation>
    <scope>NUCLEOTIDE SEQUENCE [LARGE SCALE GENOMIC DNA]</scope>
    <source>
        <strain evidence="18">LMG 26416</strain>
    </source>
</reference>
<dbReference type="GO" id="GO:0050660">
    <property type="term" value="F:flavin adenine dinucleotide binding"/>
    <property type="evidence" value="ECO:0007669"/>
    <property type="project" value="InterPro"/>
</dbReference>
<evidence type="ECO:0000256" key="13">
    <source>
        <dbReference type="ARBA" id="ARBA00049456"/>
    </source>
</evidence>
<evidence type="ECO:0000256" key="3">
    <source>
        <dbReference type="ARBA" id="ARBA00022643"/>
    </source>
</evidence>
<dbReference type="InterPro" id="IPR013107">
    <property type="entry name" value="Acyl-CoA_DH_C"/>
</dbReference>
<dbReference type="Pfam" id="PF02770">
    <property type="entry name" value="Acyl-CoA_dh_M"/>
    <property type="match status" value="1"/>
</dbReference>
<dbReference type="GO" id="GO:0005737">
    <property type="term" value="C:cytoplasm"/>
    <property type="evidence" value="ECO:0007669"/>
    <property type="project" value="UniProtKB-SubCell"/>
</dbReference>
<evidence type="ECO:0000259" key="14">
    <source>
        <dbReference type="Pfam" id="PF02770"/>
    </source>
</evidence>
<comment type="subcellular location">
    <subcellularLocation>
        <location evidence="1">Cytoplasm</location>
    </subcellularLocation>
</comment>
<feature type="domain" description="Acyl-CoA dehydrogenase/oxidase N-terminal" evidence="15">
    <location>
        <begin position="32"/>
        <end position="132"/>
    </location>
</feature>
<comment type="catalytic activity">
    <reaction evidence="12">
        <text>dibenzothiophene 5-oxide + FMNH2 + O2 = dibenzothiophene 5,5-dioxide + FMN + H2O + H(+)</text>
        <dbReference type="Rhea" id="RHEA:49080"/>
        <dbReference type="ChEBI" id="CHEBI:15377"/>
        <dbReference type="ChEBI" id="CHEBI:15378"/>
        <dbReference type="ChEBI" id="CHEBI:15379"/>
        <dbReference type="ChEBI" id="CHEBI:23683"/>
        <dbReference type="ChEBI" id="CHEBI:57618"/>
        <dbReference type="ChEBI" id="CHEBI:58210"/>
        <dbReference type="ChEBI" id="CHEBI:90356"/>
    </reaction>
</comment>
<evidence type="ECO:0000256" key="5">
    <source>
        <dbReference type="ARBA" id="ARBA00023002"/>
    </source>
</evidence>
<dbReference type="OrthoDB" id="571684at2"/>
<dbReference type="AlphaFoldDB" id="A0A1H7TPF2"/>
<keyword evidence="18" id="KW-1185">Reference proteome</keyword>
<dbReference type="InterPro" id="IPR046373">
    <property type="entry name" value="Acyl-CoA_Oxase/DH_mid-dom_sf"/>
</dbReference>
<evidence type="ECO:0000256" key="7">
    <source>
        <dbReference type="ARBA" id="ARBA00034307"/>
    </source>
</evidence>
<evidence type="ECO:0000256" key="9">
    <source>
        <dbReference type="ARBA" id="ARBA00034328"/>
    </source>
</evidence>
<dbReference type="Pfam" id="PF02771">
    <property type="entry name" value="Acyl-CoA_dh_N"/>
    <property type="match status" value="1"/>
</dbReference>
<evidence type="ECO:0000256" key="11">
    <source>
        <dbReference type="ARBA" id="ARBA00047859"/>
    </source>
</evidence>
<comment type="catalytic activity">
    <reaction evidence="11">
        <text>dibenzothiophene + FMNH2 + O2 = dibenzothiophene 5-oxide + FMN + H2O + H(+)</text>
        <dbReference type="Rhea" id="RHEA:49076"/>
        <dbReference type="ChEBI" id="CHEBI:15377"/>
        <dbReference type="ChEBI" id="CHEBI:15378"/>
        <dbReference type="ChEBI" id="CHEBI:15379"/>
        <dbReference type="ChEBI" id="CHEBI:23681"/>
        <dbReference type="ChEBI" id="CHEBI:23683"/>
        <dbReference type="ChEBI" id="CHEBI:57618"/>
        <dbReference type="ChEBI" id="CHEBI:58210"/>
    </reaction>
</comment>
<dbReference type="SUPFAM" id="SSF47203">
    <property type="entry name" value="Acyl-CoA dehydrogenase C-terminal domain-like"/>
    <property type="match status" value="1"/>
</dbReference>
<dbReference type="PANTHER" id="PTHR43884:SF12">
    <property type="entry name" value="ISOVALERYL-COA DEHYDROGENASE, MITOCHONDRIAL-RELATED"/>
    <property type="match status" value="1"/>
</dbReference>
<organism evidence="17 18">
    <name type="scientific">Paraburkholderia caballeronis</name>
    <dbReference type="NCBI Taxonomy" id="416943"/>
    <lineage>
        <taxon>Bacteria</taxon>
        <taxon>Pseudomonadati</taxon>
        <taxon>Pseudomonadota</taxon>
        <taxon>Betaproteobacteria</taxon>
        <taxon>Burkholderiales</taxon>
        <taxon>Burkholderiaceae</taxon>
        <taxon>Paraburkholderia</taxon>
    </lineage>
</organism>
<dbReference type="PANTHER" id="PTHR43884">
    <property type="entry name" value="ACYL-COA DEHYDROGENASE"/>
    <property type="match status" value="1"/>
</dbReference>